<organism evidence="1 2">
    <name type="scientific">Microscilla marina ATCC 23134</name>
    <dbReference type="NCBI Taxonomy" id="313606"/>
    <lineage>
        <taxon>Bacteria</taxon>
        <taxon>Pseudomonadati</taxon>
        <taxon>Bacteroidota</taxon>
        <taxon>Cytophagia</taxon>
        <taxon>Cytophagales</taxon>
        <taxon>Microscillaceae</taxon>
        <taxon>Microscilla</taxon>
    </lineage>
</organism>
<dbReference type="AlphaFoldDB" id="A1ZMW7"/>
<proteinExistence type="predicted"/>
<evidence type="ECO:0000313" key="1">
    <source>
        <dbReference type="EMBL" id="EAY28148.1"/>
    </source>
</evidence>
<evidence type="ECO:0000313" key="2">
    <source>
        <dbReference type="Proteomes" id="UP000004095"/>
    </source>
</evidence>
<gene>
    <name evidence="1" type="ORF">M23134_03409</name>
</gene>
<sequence>MSVLIVEGLGADGTISEDELDRIYDRVIPRIARQLDFDTIAVRDAFEIYFHEDYHNIPDGELDDLVQQAVDAMDKEFEVEELREFISIIKSATDFNLFSSANKNYLDFLREEWEV</sequence>
<accession>A1ZMW7</accession>
<comment type="caution">
    <text evidence="1">The sequence shown here is derived from an EMBL/GenBank/DDBJ whole genome shotgun (WGS) entry which is preliminary data.</text>
</comment>
<protein>
    <submittedName>
        <fullName evidence="1">Uncharacterized protein</fullName>
    </submittedName>
</protein>
<reference evidence="1 2" key="1">
    <citation type="submission" date="2007-01" db="EMBL/GenBank/DDBJ databases">
        <authorList>
            <person name="Haygood M."/>
            <person name="Podell S."/>
            <person name="Anderson C."/>
            <person name="Hopkinson B."/>
            <person name="Roe K."/>
            <person name="Barbeau K."/>
            <person name="Gaasterland T."/>
            <person name="Ferriera S."/>
            <person name="Johnson J."/>
            <person name="Kravitz S."/>
            <person name="Beeson K."/>
            <person name="Sutton G."/>
            <person name="Rogers Y.-H."/>
            <person name="Friedman R."/>
            <person name="Frazier M."/>
            <person name="Venter J.C."/>
        </authorList>
    </citation>
    <scope>NUCLEOTIDE SEQUENCE [LARGE SCALE GENOMIC DNA]</scope>
    <source>
        <strain evidence="1 2">ATCC 23134</strain>
    </source>
</reference>
<keyword evidence="2" id="KW-1185">Reference proteome</keyword>
<dbReference type="EMBL" id="AAWS01000017">
    <property type="protein sequence ID" value="EAY28148.1"/>
    <property type="molecule type" value="Genomic_DNA"/>
</dbReference>
<dbReference type="Proteomes" id="UP000004095">
    <property type="component" value="Unassembled WGS sequence"/>
</dbReference>
<name>A1ZMW7_MICM2</name>